<keyword evidence="2" id="KW-1185">Reference proteome</keyword>
<comment type="caution">
    <text evidence="1">The sequence shown here is derived from an EMBL/GenBank/DDBJ whole genome shotgun (WGS) entry which is preliminary data.</text>
</comment>
<dbReference type="EMBL" id="ATHL01000075">
    <property type="protein sequence ID" value="EQB15778.1"/>
    <property type="molecule type" value="Genomic_DNA"/>
</dbReference>
<dbReference type="PATRIC" id="fig|1096930.3.peg.2022"/>
<evidence type="ECO:0000313" key="2">
    <source>
        <dbReference type="Proteomes" id="UP000015527"/>
    </source>
</evidence>
<dbReference type="Proteomes" id="UP000015527">
    <property type="component" value="Unassembled WGS sequence"/>
</dbReference>
<name>T0HUG6_9SPHN</name>
<protein>
    <recommendedName>
        <fullName evidence="3">DUF4440 domain-containing protein</fullName>
    </recommendedName>
</protein>
<dbReference type="eggNOG" id="ENOG5031DD2">
    <property type="taxonomic scope" value="Bacteria"/>
</dbReference>
<gene>
    <name evidence="1" type="ORF">L284_10220</name>
</gene>
<organism evidence="1 2">
    <name type="scientific">Novosphingobium lindaniclasticum LE124</name>
    <dbReference type="NCBI Taxonomy" id="1096930"/>
    <lineage>
        <taxon>Bacteria</taxon>
        <taxon>Pseudomonadati</taxon>
        <taxon>Pseudomonadota</taxon>
        <taxon>Alphaproteobacteria</taxon>
        <taxon>Sphingomonadales</taxon>
        <taxon>Sphingomonadaceae</taxon>
        <taxon>Novosphingobium</taxon>
    </lineage>
</organism>
<evidence type="ECO:0000313" key="1">
    <source>
        <dbReference type="EMBL" id="EQB15778.1"/>
    </source>
</evidence>
<accession>T0HUG6</accession>
<sequence length="227" mass="24762">MGGAALLALTAAPAAARKRPDYAPGAGTANPSALVAAEIAFARTAREKGQWQAFDEYADDEAVMFVPEPVRAKDWLSGRQEPAAPVQWQPYQVWMSCDGTLGVTKGAWQRPDGSVGYFTTIWQKRKKGDYRWVLDQGDSLAEALKEPAMLSASVADCVRGPRGDELVVERDRKTLAPGMDGRGRSKDGTLSWSYHVNADHSRWLQVSLLKNGAMTEVLRSEVAAPKE</sequence>
<reference evidence="1 2" key="1">
    <citation type="journal article" date="2013" name="Genome Announc.">
        <title>Genome Sequence of Novosphingobium lindaniclasticum LE124T, Isolated from a Hexachlorocyclohexane Dumpsite.</title>
        <authorList>
            <person name="Saxena A."/>
            <person name="Nayyar N."/>
            <person name="Sangwan N."/>
            <person name="Kumari R."/>
            <person name="Khurana J.P."/>
            <person name="Lal R."/>
        </authorList>
    </citation>
    <scope>NUCLEOTIDE SEQUENCE [LARGE SCALE GENOMIC DNA]</scope>
    <source>
        <strain evidence="1 2">LE124</strain>
    </source>
</reference>
<dbReference type="AlphaFoldDB" id="T0HUG6"/>
<proteinExistence type="predicted"/>
<evidence type="ECO:0008006" key="3">
    <source>
        <dbReference type="Google" id="ProtNLM"/>
    </source>
</evidence>